<dbReference type="CDD" id="cd02185">
    <property type="entry name" value="AroH"/>
    <property type="match status" value="1"/>
</dbReference>
<dbReference type="PANTHER" id="PTHR21164">
    <property type="entry name" value="CHORISMATE MUTASE"/>
    <property type="match status" value="1"/>
</dbReference>
<dbReference type="EMBL" id="FNDK01000001">
    <property type="protein sequence ID" value="SDH07562.1"/>
    <property type="molecule type" value="Genomic_DNA"/>
</dbReference>
<dbReference type="InterPro" id="IPR035959">
    <property type="entry name" value="RutC-like_sf"/>
</dbReference>
<dbReference type="GO" id="GO:0008652">
    <property type="term" value="P:amino acid biosynthetic process"/>
    <property type="evidence" value="ECO:0007669"/>
    <property type="project" value="UniProtKB-UniRule"/>
</dbReference>
<dbReference type="SUPFAM" id="SSF55298">
    <property type="entry name" value="YjgF-like"/>
    <property type="match status" value="1"/>
</dbReference>
<feature type="binding site" evidence="2">
    <location>
        <position position="107"/>
    </location>
    <ligand>
        <name>prephenate</name>
        <dbReference type="ChEBI" id="CHEBI:29934"/>
    </ligand>
</feature>
<reference evidence="4 5" key="1">
    <citation type="submission" date="2016-10" db="EMBL/GenBank/DDBJ databases">
        <authorList>
            <person name="de Groot N.N."/>
        </authorList>
    </citation>
    <scope>NUCLEOTIDE SEQUENCE [LARGE SCALE GENOMIC DNA]</scope>
    <source>
        <strain evidence="4 5">DSM 21632</strain>
    </source>
</reference>
<evidence type="ECO:0000256" key="3">
    <source>
        <dbReference type="PROSITE-ProRule" id="PRU00514"/>
    </source>
</evidence>
<dbReference type="STRING" id="568899.SAMN05192534_101528"/>
<dbReference type="Pfam" id="PF07736">
    <property type="entry name" value="CM_1"/>
    <property type="match status" value="1"/>
</dbReference>
<evidence type="ECO:0000256" key="1">
    <source>
        <dbReference type="NCBIfam" id="TIGR01796"/>
    </source>
</evidence>
<feature type="binding site" evidence="2">
    <location>
        <position position="89"/>
    </location>
    <ligand>
        <name>prephenate</name>
        <dbReference type="ChEBI" id="CHEBI:29934"/>
    </ligand>
</feature>
<evidence type="ECO:0000313" key="5">
    <source>
        <dbReference type="Proteomes" id="UP000199163"/>
    </source>
</evidence>
<dbReference type="AlphaFoldDB" id="A0A1G7ZFN7"/>
<evidence type="ECO:0000313" key="4">
    <source>
        <dbReference type="EMBL" id="SDH07562.1"/>
    </source>
</evidence>
<feature type="binding site" evidence="2">
    <location>
        <position position="6"/>
    </location>
    <ligand>
        <name>prephenate</name>
        <dbReference type="ChEBI" id="CHEBI:29934"/>
    </ligand>
</feature>
<dbReference type="Proteomes" id="UP000199163">
    <property type="component" value="Unassembled WGS sequence"/>
</dbReference>
<dbReference type="PANTHER" id="PTHR21164:SF0">
    <property type="entry name" value="CHORISMATE MUTASE AROH"/>
    <property type="match status" value="1"/>
</dbReference>
<dbReference type="EC" id="5.4.99.5" evidence="1 3"/>
<sequence>MIRGVRGAITIHENTEEDIVKSTKLLLEEMISQNDLEPEYVSHIWFTATSDIDAVFPAKAVRSLEGWQFVPVMCAKEIDVKNSLPKCIRIMLQAEIDKAQKDVQHVYLRDAKQLRPDLVLTKKN</sequence>
<gene>
    <name evidence="4" type="ORF">SAMN05192534_101528</name>
</gene>
<dbReference type="Gene3D" id="3.30.1330.40">
    <property type="entry name" value="RutC-like"/>
    <property type="match status" value="1"/>
</dbReference>
<dbReference type="GO" id="GO:0004106">
    <property type="term" value="F:chorismate mutase activity"/>
    <property type="evidence" value="ECO:0007669"/>
    <property type="project" value="UniProtKB-UniRule"/>
</dbReference>
<dbReference type="OrthoDB" id="9802232at2"/>
<proteinExistence type="predicted"/>
<dbReference type="UniPathway" id="UPA00120">
    <property type="reaction ID" value="UER00203"/>
</dbReference>
<protein>
    <recommendedName>
        <fullName evidence="1 3">chorismate mutase</fullName>
        <ecNumber evidence="1 3">5.4.99.5</ecNumber>
    </recommendedName>
</protein>
<comment type="catalytic activity">
    <reaction evidence="3">
        <text>chorismate = prephenate</text>
        <dbReference type="Rhea" id="RHEA:13897"/>
        <dbReference type="ChEBI" id="CHEBI:29748"/>
        <dbReference type="ChEBI" id="CHEBI:29934"/>
        <dbReference type="EC" id="5.4.99.5"/>
    </reaction>
</comment>
<dbReference type="PIRSF" id="PIRSF005965">
    <property type="entry name" value="Chor_mut_AroH"/>
    <property type="match status" value="1"/>
</dbReference>
<keyword evidence="2 3" id="KW-0057">Aromatic amino acid biosynthesis</keyword>
<accession>A0A1G7ZFN7</accession>
<dbReference type="NCBIfam" id="TIGR01796">
    <property type="entry name" value="CM_mono_aroH"/>
    <property type="match status" value="1"/>
</dbReference>
<dbReference type="GO" id="GO:0046417">
    <property type="term" value="P:chorismate metabolic process"/>
    <property type="evidence" value="ECO:0007669"/>
    <property type="project" value="TreeGrafter"/>
</dbReference>
<dbReference type="RefSeq" id="WP_091270896.1">
    <property type="nucleotide sequence ID" value="NZ_FNDK01000001.1"/>
</dbReference>
<dbReference type="PROSITE" id="PS51167">
    <property type="entry name" value="CHORISMATE_MUT_1"/>
    <property type="match status" value="1"/>
</dbReference>
<organism evidence="4 5">
    <name type="scientific">Alteribacillus persepolensis</name>
    <dbReference type="NCBI Taxonomy" id="568899"/>
    <lineage>
        <taxon>Bacteria</taxon>
        <taxon>Bacillati</taxon>
        <taxon>Bacillota</taxon>
        <taxon>Bacilli</taxon>
        <taxon>Bacillales</taxon>
        <taxon>Bacillaceae</taxon>
        <taxon>Alteribacillus</taxon>
    </lineage>
</organism>
<evidence type="ECO:0000256" key="2">
    <source>
        <dbReference type="PIRSR" id="PIRSR005965-1"/>
    </source>
</evidence>
<dbReference type="InterPro" id="IPR008243">
    <property type="entry name" value="Chorismate_mutase_AroH"/>
</dbReference>
<keyword evidence="2 3" id="KW-0028">Amino-acid biosynthesis</keyword>
<keyword evidence="3" id="KW-0413">Isomerase</keyword>
<dbReference type="GO" id="GO:0009073">
    <property type="term" value="P:aromatic amino acid family biosynthetic process"/>
    <property type="evidence" value="ECO:0007669"/>
    <property type="project" value="UniProtKB-UniRule"/>
</dbReference>
<keyword evidence="5" id="KW-1185">Reference proteome</keyword>
<name>A0A1G7ZFN7_9BACI</name>